<organism evidence="2 3">
    <name type="scientific">Flavobacterium fontis</name>
    <dbReference type="NCBI Taxonomy" id="1124188"/>
    <lineage>
        <taxon>Bacteria</taxon>
        <taxon>Pseudomonadati</taxon>
        <taxon>Bacteroidota</taxon>
        <taxon>Flavobacteriia</taxon>
        <taxon>Flavobacteriales</taxon>
        <taxon>Flavobacteriaceae</taxon>
        <taxon>Flavobacterium</taxon>
    </lineage>
</organism>
<keyword evidence="1" id="KW-0812">Transmembrane</keyword>
<dbReference type="Gene3D" id="2.40.160.20">
    <property type="match status" value="1"/>
</dbReference>
<keyword evidence="1" id="KW-1133">Transmembrane helix</keyword>
<gene>
    <name evidence="2" type="ORF">SAMN05444377_107105</name>
</gene>
<evidence type="ECO:0000313" key="2">
    <source>
        <dbReference type="EMBL" id="SHF36935.1"/>
    </source>
</evidence>
<sequence length="438" mass="50513">MEHKPQNIGDFFNAQLNNMDFSMPEDSWQAIEPHLPKKEKKRRFIIWFWLGGLLIIVGLGTYTWNRNLPFLPQQKNNIPQANSIQKSTKVAVEPNSDKSSAAILAKKASSPAKATIVETDFQISKPEKLNTETKDNPHAPKESFERRLSAFDTKADKVEPQPTINTTQNSILVSMTNVDGTLLREEIDSLCWEAGKVKKNGRKQKKKLETASDEQEEKGKNTFWIMPYAGPLLLNDTGTDQIVVNQDTKKKVSEITLTYGVQFRWMMNENWGMQLGIGKMQARQRLTFTNQNLLFNFDHVESSLNQNDLNNQFAGMESIQLLRDVTYWEVPMEGYYQWSQNKWNMAVSAGFSYLVQTQNSLSSTHANGESFYIGNVFTDTRNSMSANAKVHLQYVWKKNWRLEIVPAFQYHFLTNVERTRAMNYWFSIRTGITYQLPF</sequence>
<feature type="transmembrane region" description="Helical" evidence="1">
    <location>
        <begin position="44"/>
        <end position="64"/>
    </location>
</feature>
<keyword evidence="1" id="KW-0472">Membrane</keyword>
<dbReference type="Proteomes" id="UP000184147">
    <property type="component" value="Unassembled WGS sequence"/>
</dbReference>
<dbReference type="AlphaFoldDB" id="A0A1M5B3B0"/>
<accession>A0A1M5B3B0</accession>
<dbReference type="OrthoDB" id="1319616at2"/>
<proteinExistence type="predicted"/>
<evidence type="ECO:0008006" key="4">
    <source>
        <dbReference type="Google" id="ProtNLM"/>
    </source>
</evidence>
<reference evidence="2 3" key="1">
    <citation type="submission" date="2016-11" db="EMBL/GenBank/DDBJ databases">
        <authorList>
            <person name="Jaros S."/>
            <person name="Januszkiewicz K."/>
            <person name="Wedrychowicz H."/>
        </authorList>
    </citation>
    <scope>NUCLEOTIDE SEQUENCE [LARGE SCALE GENOMIC DNA]</scope>
    <source>
        <strain evidence="2 3">DSM 25660</strain>
    </source>
</reference>
<name>A0A1M5B3B0_9FLAO</name>
<dbReference type="STRING" id="1124188.SAMN05444377_107105"/>
<keyword evidence="3" id="KW-1185">Reference proteome</keyword>
<protein>
    <recommendedName>
        <fullName evidence="4">Outer membrane protein beta-barrel domain-containing protein</fullName>
    </recommendedName>
</protein>
<dbReference type="EMBL" id="FQVQ01000007">
    <property type="protein sequence ID" value="SHF36935.1"/>
    <property type="molecule type" value="Genomic_DNA"/>
</dbReference>
<evidence type="ECO:0000256" key="1">
    <source>
        <dbReference type="SAM" id="Phobius"/>
    </source>
</evidence>
<evidence type="ECO:0000313" key="3">
    <source>
        <dbReference type="Proteomes" id="UP000184147"/>
    </source>
</evidence>
<dbReference type="RefSeq" id="WP_073363105.1">
    <property type="nucleotide sequence ID" value="NZ_FQVQ01000007.1"/>
</dbReference>